<evidence type="ECO:0000259" key="18">
    <source>
        <dbReference type="PROSITE" id="PS51324"/>
    </source>
</evidence>
<comment type="catalytic activity">
    <reaction evidence="14">
        <text>2 R'C(R)SH + O2 = R'C(R)S-S(R)CR' + H2O2</text>
        <dbReference type="Rhea" id="RHEA:17357"/>
        <dbReference type="ChEBI" id="CHEBI:15379"/>
        <dbReference type="ChEBI" id="CHEBI:16240"/>
        <dbReference type="ChEBI" id="CHEBI:16520"/>
        <dbReference type="ChEBI" id="CHEBI:17412"/>
        <dbReference type="EC" id="1.8.3.2"/>
    </reaction>
</comment>
<evidence type="ECO:0000256" key="8">
    <source>
        <dbReference type="ARBA" id="ARBA00022827"/>
    </source>
</evidence>
<dbReference type="GO" id="GO:0007031">
    <property type="term" value="P:peroxisome organization"/>
    <property type="evidence" value="ECO:0007669"/>
    <property type="project" value="TreeGrafter"/>
</dbReference>
<dbReference type="FunFam" id="1.10.418.10:FF:000015">
    <property type="entry name" value="Parvin beta"/>
    <property type="match status" value="1"/>
</dbReference>
<comment type="cofactor">
    <cofactor evidence="1 14">
        <name>FAD</name>
        <dbReference type="ChEBI" id="CHEBI:57692"/>
    </cofactor>
</comment>
<evidence type="ECO:0000256" key="11">
    <source>
        <dbReference type="ARBA" id="ARBA00023002"/>
    </source>
</evidence>
<evidence type="ECO:0000256" key="12">
    <source>
        <dbReference type="ARBA" id="ARBA00023136"/>
    </source>
</evidence>
<dbReference type="Gene3D" id="3.40.50.300">
    <property type="entry name" value="P-loop containing nucleotide triphosphate hydrolases"/>
    <property type="match status" value="1"/>
</dbReference>
<dbReference type="SUPFAM" id="SSF69000">
    <property type="entry name" value="FAD-dependent thiol oxidase"/>
    <property type="match status" value="1"/>
</dbReference>
<gene>
    <name evidence="19" type="ORF">M5D96_012410</name>
</gene>
<dbReference type="Pfam" id="PF00005">
    <property type="entry name" value="ABC_tran"/>
    <property type="match status" value="1"/>
</dbReference>
<accession>A0A9Q0BK13</accession>
<evidence type="ECO:0000256" key="2">
    <source>
        <dbReference type="ARBA" id="ARBA00004585"/>
    </source>
</evidence>
<dbReference type="GO" id="GO:0015910">
    <property type="term" value="P:long-chain fatty acid import into peroxisome"/>
    <property type="evidence" value="ECO:0007669"/>
    <property type="project" value="TreeGrafter"/>
</dbReference>
<dbReference type="Gene3D" id="1.20.120.310">
    <property type="entry name" value="ERV/ALR sulfhydryl oxidase domain"/>
    <property type="match status" value="1"/>
</dbReference>
<evidence type="ECO:0000256" key="5">
    <source>
        <dbReference type="ARBA" id="ARBA00022630"/>
    </source>
</evidence>
<dbReference type="GO" id="GO:0005524">
    <property type="term" value="F:ATP binding"/>
    <property type="evidence" value="ECO:0007669"/>
    <property type="project" value="UniProtKB-KW"/>
</dbReference>
<evidence type="ECO:0000256" key="9">
    <source>
        <dbReference type="ARBA" id="ARBA00022840"/>
    </source>
</evidence>
<protein>
    <recommendedName>
        <fullName evidence="14">Sulfhydryl oxidase</fullName>
        <ecNumber evidence="14">1.8.3.2</ecNumber>
    </recommendedName>
</protein>
<keyword evidence="13" id="KW-1015">Disulfide bond</keyword>
<evidence type="ECO:0000259" key="16">
    <source>
        <dbReference type="PROSITE" id="PS50021"/>
    </source>
</evidence>
<dbReference type="GO" id="GO:0042760">
    <property type="term" value="P:very long-chain fatty acid catabolic process"/>
    <property type="evidence" value="ECO:0007669"/>
    <property type="project" value="TreeGrafter"/>
</dbReference>
<keyword evidence="10 14" id="KW-1133">Transmembrane helix</keyword>
<dbReference type="InterPro" id="IPR036774">
    <property type="entry name" value="ERV/ALR_sulphydryl_oxid_sf"/>
</dbReference>
<evidence type="ECO:0000256" key="3">
    <source>
        <dbReference type="ARBA" id="ARBA00008575"/>
    </source>
</evidence>
<dbReference type="FunFam" id="1.20.120.310:FF:000002">
    <property type="entry name" value="Sulfhydryl oxidase"/>
    <property type="match status" value="1"/>
</dbReference>
<sequence length="1211" mass="137598">MSTLNRPKSPHTPTAIKKGEKEDSFWDKFSTLGRKRGTREVKKVQEEGKYAIDSPGSPSQYDIPPEDYALREHEQRAVIDPQSINDPEVVKLQRILVDWINDELAEQRIIVQHLEEDMYDGQVLHKLWEKLTGKKLDVPEVTHVHSKNIVAILHLLVALVRHFRAPVRLPENVFVTVVIAEKNAGVLNAQKFQEQITSEYDDLGMRCEKDAFDTLIDCAPDKLAVLNFEISDLNTDFRDGVYLCLLMGLLGGFFVPLHEFHLTPQDVDQMVSNVAFAFDLMQDVGLPKPKARPEDIVNMDLKSTLRVATMRMLLMIFTIAEQSFKIQELPTATTLLLRRHCHNFGYDYSSSPTQLEATRLVIRRLQRTVLRLIRDPDFSMSAEANPKDSEKDHQESPFGANRKGTASGNATAGKQDSNCRTCNDFKSWSKQQRLISNVKHMAAAEKLTVNAAEDAPPRDDCPLDKARLGISTWGLLHTMAAFYSDNPTDTEKRDMKTFFEVLSRLYPCEFCAKDFRTDLDVNPINVNSQSELAMWLCKFHNRVNNKLGKPLFDCNKCERGFPNFRIPNSQLPNPNEVRWQIASGTMAPALSKLANNQSAIVGVAGMTAALWIIAYGKMSNKKRKPGYEDKIQYTIAEKKEKKASKAHVNSVFFKQLRQLLPILIPGFWSIETGLLFLVAAALIGRSVSDIWMIQNATVVESTIIHMNRTKFKSALLKYLTALPAISVVTNVLKWSLGELKLRFRTNLTHHLYSQYLNGYTYYKMSNLDNRIANADQLLTTDIDKFCESATDLYSNISKPVLDIFIYVYRLTVNLGGKTPSILMLYLLFAGKLEGEFRYVNSRLITNSEEVAFYQGNKREKLTLLASYSKLRSHLRKFLEFRVSMGIIDNIIGKYFASIVGFYAVSIPFFAENHPLLSGEHSGQRLQAYYTYGRMLVKLAEAIGRLVLGDLNKGTYERTMINGNNITQNAGGSAAASNFGPNKGIMCFEDNIIRFEQVPLVTPNGDVLLQELTFEVKSGTNVLVCGPNGCGKSSLFRILGELWPTWGGKVTKPSRGKLFYVPQRPYMTLGTLRDQIIYPHTREDMRRMGQSDEDLMHYLEIVQLTYLEQRENGLDAIEDWIDVLSGGEKQRIAMARLFYHRPQFAILDECTSAVSVDVEGKMYSYCREVGITLFTVSHRKSLWVHHDYYLQFDGRGSYEFETIDQEKEHFGS</sequence>
<keyword evidence="9" id="KW-0067">ATP-binding</keyword>
<dbReference type="FunFam" id="3.40.50.300:FF:000636">
    <property type="entry name" value="ATP-binding cassette sub-family D member 3"/>
    <property type="match status" value="1"/>
</dbReference>
<organism evidence="19 20">
    <name type="scientific">Drosophila gunungcola</name>
    <name type="common">fruit fly</name>
    <dbReference type="NCBI Taxonomy" id="103775"/>
    <lineage>
        <taxon>Eukaryota</taxon>
        <taxon>Metazoa</taxon>
        <taxon>Ecdysozoa</taxon>
        <taxon>Arthropoda</taxon>
        <taxon>Hexapoda</taxon>
        <taxon>Insecta</taxon>
        <taxon>Pterygota</taxon>
        <taxon>Neoptera</taxon>
        <taxon>Endopterygota</taxon>
        <taxon>Diptera</taxon>
        <taxon>Brachycera</taxon>
        <taxon>Muscomorpha</taxon>
        <taxon>Ephydroidea</taxon>
        <taxon>Drosophilidae</taxon>
        <taxon>Drosophila</taxon>
        <taxon>Sophophora</taxon>
    </lineage>
</organism>
<dbReference type="SUPFAM" id="SSF47576">
    <property type="entry name" value="Calponin-homology domain, CH-domain"/>
    <property type="match status" value="1"/>
</dbReference>
<proteinExistence type="inferred from homology"/>
<dbReference type="InterPro" id="IPR017871">
    <property type="entry name" value="ABC_transporter-like_CS"/>
</dbReference>
<evidence type="ECO:0000256" key="7">
    <source>
        <dbReference type="ARBA" id="ARBA00022741"/>
    </source>
</evidence>
<feature type="transmembrane region" description="Helical" evidence="14">
    <location>
        <begin position="659"/>
        <end position="683"/>
    </location>
</feature>
<feature type="compositionally biased region" description="Basic and acidic residues" evidence="15">
    <location>
        <begin position="38"/>
        <end position="50"/>
    </location>
</feature>
<dbReference type="InterPro" id="IPR027417">
    <property type="entry name" value="P-loop_NTPase"/>
</dbReference>
<comment type="caution">
    <text evidence="19">The sequence shown here is derived from an EMBL/GenBank/DDBJ whole genome shotgun (WGS) entry which is preliminary data.</text>
</comment>
<evidence type="ECO:0000256" key="15">
    <source>
        <dbReference type="SAM" id="MobiDB-lite"/>
    </source>
</evidence>
<keyword evidence="11 14" id="KW-0560">Oxidoreductase</keyword>
<dbReference type="GO" id="GO:0140359">
    <property type="term" value="F:ABC-type transporter activity"/>
    <property type="evidence" value="ECO:0007669"/>
    <property type="project" value="InterPro"/>
</dbReference>
<dbReference type="GO" id="GO:0005324">
    <property type="term" value="F:long-chain fatty acid transmembrane transporter activity"/>
    <property type="evidence" value="ECO:0007669"/>
    <property type="project" value="TreeGrafter"/>
</dbReference>
<feature type="compositionally biased region" description="Polar residues" evidence="15">
    <location>
        <begin position="404"/>
        <end position="416"/>
    </location>
</feature>
<reference evidence="19" key="1">
    <citation type="journal article" date="2023" name="Genome Biol. Evol.">
        <title>Long-read-based Genome Assembly of Drosophila gunungcola Reveals Fewer Chemosensory Genes in Flower-breeding Species.</title>
        <authorList>
            <person name="Negi A."/>
            <person name="Liao B.Y."/>
            <person name="Yeh S.D."/>
        </authorList>
    </citation>
    <scope>NUCLEOTIDE SEQUENCE</scope>
    <source>
        <strain evidence="19">Sukarami</strain>
    </source>
</reference>
<dbReference type="PROSITE" id="PS51324">
    <property type="entry name" value="ERV_ALR"/>
    <property type="match status" value="1"/>
</dbReference>
<evidence type="ECO:0000256" key="1">
    <source>
        <dbReference type="ARBA" id="ARBA00001974"/>
    </source>
</evidence>
<feature type="domain" description="Calponin-homology (CH)" evidence="16">
    <location>
        <begin position="205"/>
        <end position="316"/>
    </location>
</feature>
<keyword evidence="5 14" id="KW-0285">Flavoprotein</keyword>
<dbReference type="PROSITE" id="PS00211">
    <property type="entry name" value="ABC_TRANSPORTER_1"/>
    <property type="match status" value="1"/>
</dbReference>
<evidence type="ECO:0000256" key="14">
    <source>
        <dbReference type="RuleBase" id="RU371123"/>
    </source>
</evidence>
<evidence type="ECO:0000313" key="20">
    <source>
        <dbReference type="Proteomes" id="UP001059596"/>
    </source>
</evidence>
<dbReference type="SMART" id="SM00382">
    <property type="entry name" value="AAA"/>
    <property type="match status" value="1"/>
</dbReference>
<dbReference type="Proteomes" id="UP001059596">
    <property type="component" value="Unassembled WGS sequence"/>
</dbReference>
<dbReference type="Pfam" id="PF00307">
    <property type="entry name" value="CH"/>
    <property type="match status" value="2"/>
</dbReference>
<evidence type="ECO:0000259" key="17">
    <source>
        <dbReference type="PROSITE" id="PS50893"/>
    </source>
</evidence>
<dbReference type="InterPro" id="IPR011527">
    <property type="entry name" value="ABC1_TM_dom"/>
</dbReference>
<keyword evidence="12 14" id="KW-0472">Membrane</keyword>
<dbReference type="GO" id="GO:0005778">
    <property type="term" value="C:peroxisomal membrane"/>
    <property type="evidence" value="ECO:0007669"/>
    <property type="project" value="UniProtKB-SubCell"/>
</dbReference>
<dbReference type="InterPro" id="IPR003439">
    <property type="entry name" value="ABC_transporter-like_ATP-bd"/>
</dbReference>
<dbReference type="EMBL" id="JAMKOV010000058">
    <property type="protein sequence ID" value="KAI8034746.1"/>
    <property type="molecule type" value="Genomic_DNA"/>
</dbReference>
<dbReference type="GO" id="GO:0016887">
    <property type="term" value="F:ATP hydrolysis activity"/>
    <property type="evidence" value="ECO:0007669"/>
    <property type="project" value="InterPro"/>
</dbReference>
<dbReference type="PROSITE" id="PS50021">
    <property type="entry name" value="CH"/>
    <property type="match status" value="1"/>
</dbReference>
<feature type="domain" description="ERV/ALR sulfhydryl oxidase" evidence="18">
    <location>
        <begin position="461"/>
        <end position="561"/>
    </location>
</feature>
<dbReference type="AlphaFoldDB" id="A0A9Q0BK13"/>
<keyword evidence="7" id="KW-0547">Nucleotide-binding</keyword>
<keyword evidence="6 14" id="KW-0812">Transmembrane</keyword>
<feature type="transmembrane region" description="Helical" evidence="14">
    <location>
        <begin position="598"/>
        <end position="616"/>
    </location>
</feature>
<feature type="domain" description="ABC transporter" evidence="17">
    <location>
        <begin position="992"/>
        <end position="1211"/>
    </location>
</feature>
<keyword evidence="8 14" id="KW-0274">FAD</keyword>
<evidence type="ECO:0000313" key="19">
    <source>
        <dbReference type="EMBL" id="KAI8034746.1"/>
    </source>
</evidence>
<feature type="region of interest" description="Disordered" evidence="15">
    <location>
        <begin position="37"/>
        <end position="65"/>
    </location>
</feature>
<dbReference type="Gene3D" id="1.10.418.10">
    <property type="entry name" value="Calponin-like domain"/>
    <property type="match status" value="2"/>
</dbReference>
<dbReference type="GO" id="GO:0006635">
    <property type="term" value="P:fatty acid beta-oxidation"/>
    <property type="evidence" value="ECO:0007669"/>
    <property type="project" value="TreeGrafter"/>
</dbReference>
<dbReference type="EC" id="1.8.3.2" evidence="14"/>
<dbReference type="InterPro" id="IPR003593">
    <property type="entry name" value="AAA+_ATPase"/>
</dbReference>
<dbReference type="PANTHER" id="PTHR11384">
    <property type="entry name" value="ATP-BINDING CASSETTE, SUB-FAMILY D MEMBER"/>
    <property type="match status" value="1"/>
</dbReference>
<dbReference type="GO" id="GO:0016972">
    <property type="term" value="F:thiol oxidase activity"/>
    <property type="evidence" value="ECO:0007669"/>
    <property type="project" value="UniProtKB-EC"/>
</dbReference>
<dbReference type="InterPro" id="IPR036872">
    <property type="entry name" value="CH_dom_sf"/>
</dbReference>
<dbReference type="SUPFAM" id="SSF52540">
    <property type="entry name" value="P-loop containing nucleoside triphosphate hydrolases"/>
    <property type="match status" value="1"/>
</dbReference>
<dbReference type="PANTHER" id="PTHR11384:SF62">
    <property type="entry name" value="ATP-BINDING CASSETTE SUB-FAMILY D MEMBER 3"/>
    <property type="match status" value="1"/>
</dbReference>
<dbReference type="Pfam" id="PF06472">
    <property type="entry name" value="ABC_membrane_2"/>
    <property type="match status" value="1"/>
</dbReference>
<name>A0A9Q0BK13_9MUSC</name>
<keyword evidence="4" id="KW-0813">Transport</keyword>
<evidence type="ECO:0000256" key="6">
    <source>
        <dbReference type="ARBA" id="ARBA00022692"/>
    </source>
</evidence>
<evidence type="ECO:0000256" key="4">
    <source>
        <dbReference type="ARBA" id="ARBA00022448"/>
    </source>
</evidence>
<dbReference type="InterPro" id="IPR001715">
    <property type="entry name" value="CH_dom"/>
</dbReference>
<feature type="region of interest" description="Disordered" evidence="15">
    <location>
        <begin position="1"/>
        <end position="22"/>
    </location>
</feature>
<comment type="subcellular location">
    <subcellularLocation>
        <location evidence="2">Peroxisome membrane</location>
        <topology evidence="2">Multi-pass membrane protein</topology>
    </subcellularLocation>
</comment>
<dbReference type="Pfam" id="PF04777">
    <property type="entry name" value="Evr1_Alr"/>
    <property type="match status" value="1"/>
</dbReference>
<dbReference type="PROSITE" id="PS50893">
    <property type="entry name" value="ABC_TRANSPORTER_2"/>
    <property type="match status" value="1"/>
</dbReference>
<evidence type="ECO:0000256" key="10">
    <source>
        <dbReference type="ARBA" id="ARBA00022989"/>
    </source>
</evidence>
<dbReference type="CDD" id="cd03223">
    <property type="entry name" value="ABCD_peroxisomal_ALDP"/>
    <property type="match status" value="1"/>
</dbReference>
<feature type="compositionally biased region" description="Basic and acidic residues" evidence="15">
    <location>
        <begin position="385"/>
        <end position="395"/>
    </location>
</feature>
<keyword evidence="20" id="KW-1185">Reference proteome</keyword>
<feature type="region of interest" description="Disordered" evidence="15">
    <location>
        <begin position="380"/>
        <end position="416"/>
    </location>
</feature>
<comment type="similarity">
    <text evidence="3">Belongs to the ABC transporter superfamily. ABCD family. Peroxisomal fatty acyl CoA transporter (TC 3.A.1.203) subfamily.</text>
</comment>
<evidence type="ECO:0000256" key="13">
    <source>
        <dbReference type="ARBA" id="ARBA00023157"/>
    </source>
</evidence>
<dbReference type="InterPro" id="IPR050835">
    <property type="entry name" value="ABC_transporter_sub-D"/>
</dbReference>
<dbReference type="InterPro" id="IPR017905">
    <property type="entry name" value="ERV/ALR_sulphydryl_oxidase"/>
</dbReference>
<comment type="caution">
    <text evidence="14">Lacks conserved residue(s) required for the propagation of feature annotation.</text>
</comment>